<evidence type="ECO:0000313" key="12">
    <source>
        <dbReference type="Proteomes" id="UP000288716"/>
    </source>
</evidence>
<dbReference type="GO" id="GO:0006261">
    <property type="term" value="P:DNA-templated DNA replication"/>
    <property type="evidence" value="ECO:0007669"/>
    <property type="project" value="TreeGrafter"/>
</dbReference>
<dbReference type="SMART" id="SM00486">
    <property type="entry name" value="POLBc"/>
    <property type="match status" value="1"/>
</dbReference>
<evidence type="ECO:0000256" key="6">
    <source>
        <dbReference type="ARBA" id="ARBA00022932"/>
    </source>
</evidence>
<organism evidence="11 12">
    <name type="scientific">Leptotrombidium deliense</name>
    <dbReference type="NCBI Taxonomy" id="299467"/>
    <lineage>
        <taxon>Eukaryota</taxon>
        <taxon>Metazoa</taxon>
        <taxon>Ecdysozoa</taxon>
        <taxon>Arthropoda</taxon>
        <taxon>Chelicerata</taxon>
        <taxon>Arachnida</taxon>
        <taxon>Acari</taxon>
        <taxon>Acariformes</taxon>
        <taxon>Trombidiformes</taxon>
        <taxon>Prostigmata</taxon>
        <taxon>Anystina</taxon>
        <taxon>Parasitengona</taxon>
        <taxon>Trombiculoidea</taxon>
        <taxon>Trombiculidae</taxon>
        <taxon>Leptotrombidium</taxon>
    </lineage>
</organism>
<dbReference type="InterPro" id="IPR023211">
    <property type="entry name" value="DNA_pol_palm_dom_sf"/>
</dbReference>
<dbReference type="UniPathway" id="UPA00610">
    <property type="reaction ID" value="UER00666"/>
</dbReference>
<evidence type="ECO:0000256" key="5">
    <source>
        <dbReference type="ARBA" id="ARBA00022801"/>
    </source>
</evidence>
<name>A0A443SDI2_9ACAR</name>
<keyword evidence="5" id="KW-0378">Hydrolase</keyword>
<feature type="domain" description="dUTPase-like" evidence="10">
    <location>
        <begin position="35"/>
        <end position="143"/>
    </location>
</feature>
<evidence type="ECO:0000313" key="11">
    <source>
        <dbReference type="EMBL" id="RWS25579.1"/>
    </source>
</evidence>
<reference evidence="11 12" key="1">
    <citation type="journal article" date="2018" name="Gigascience">
        <title>Genomes of trombidid mites reveal novel predicted allergens and laterally-transferred genes associated with secondary metabolism.</title>
        <authorList>
            <person name="Dong X."/>
            <person name="Chaisiri K."/>
            <person name="Xia D."/>
            <person name="Armstrong S.D."/>
            <person name="Fang Y."/>
            <person name="Donnelly M.J."/>
            <person name="Kadowaki T."/>
            <person name="McGarry J.W."/>
            <person name="Darby A.C."/>
            <person name="Makepeace B.L."/>
        </authorList>
    </citation>
    <scope>NUCLEOTIDE SEQUENCE [LARGE SCALE GENOMIC DNA]</scope>
    <source>
        <strain evidence="11">UoL-UT</strain>
    </source>
</reference>
<evidence type="ECO:0000256" key="1">
    <source>
        <dbReference type="ARBA" id="ARBA00005755"/>
    </source>
</evidence>
<dbReference type="OrthoDB" id="4540587at2759"/>
<dbReference type="GO" id="GO:0000166">
    <property type="term" value="F:nucleotide binding"/>
    <property type="evidence" value="ECO:0007669"/>
    <property type="project" value="InterPro"/>
</dbReference>
<evidence type="ECO:0000259" key="10">
    <source>
        <dbReference type="Pfam" id="PF00692"/>
    </source>
</evidence>
<dbReference type="VEuPathDB" id="VectorBase:LDEU006461"/>
<dbReference type="InterPro" id="IPR050240">
    <property type="entry name" value="DNA_pol_type-B"/>
</dbReference>
<keyword evidence="6" id="KW-0239">DNA-directed DNA polymerase</keyword>
<dbReference type="Proteomes" id="UP000288716">
    <property type="component" value="Unassembled WGS sequence"/>
</dbReference>
<gene>
    <name evidence="11" type="ORF">B4U80_13062</name>
</gene>
<evidence type="ECO:0000256" key="2">
    <source>
        <dbReference type="ARBA" id="ARBA00012417"/>
    </source>
</evidence>
<evidence type="ECO:0000256" key="7">
    <source>
        <dbReference type="ARBA" id="ARBA00023125"/>
    </source>
</evidence>
<dbReference type="InterPro" id="IPR036157">
    <property type="entry name" value="dUTPase-like_sf"/>
</dbReference>
<sequence length="529" mass="60415">MEALYNIYRCVSKYLFCDEQLLGEPVTLLIDDDYIQPNYRDDAGIDLFCMDDGMMESFETKLIKTKHKIFLPIGYYATVHPRSSTALQGITIHSTVIDSGYTGDIFIIASSNRPVHSFAYKSNDRLAQIVIRKKIEAKLNLLSKKNFNKLARETTLYDFLNNIKNRLFLMDKLHVIERVLNHDLSDLPIERILESKNPIYELTKAEEYKLLSKVSSKKVNEATNIDLLKINSLICVCVGVANRCESMQKNMQLNCVTPYEVRQFYQQYYTELGYDVNAIANRKYADDVVVKGGYVKEPLCGEHSNVFVLDMDAMYPSVMIAFNLGPLTSSLVATSEAIDFENNHVIRIDANNFVVSLKKPLGPLAATQKYLLQQRRDANNASQKKMYKQMSNMAYGLAAKNDTLFGGKQVAAAVTQYARFIMKALEQEASQLGYVVLYVDTDSLFLGGKRFDRDLPDLLLREALPYDLLEYFHLKLEAQYSTFSQMKRKQYTAIIADNQVKVKKGNYSKSTIYVSKKCWSVLCKPSYIK</sequence>
<comment type="similarity">
    <text evidence="1">Belongs to the DNA polymerase type-B family.</text>
</comment>
<dbReference type="PRINTS" id="PR00106">
    <property type="entry name" value="DNAPOLB"/>
</dbReference>
<dbReference type="SUPFAM" id="SSF51283">
    <property type="entry name" value="dUTPase-like"/>
    <property type="match status" value="1"/>
</dbReference>
<proteinExistence type="inferred from homology"/>
<dbReference type="InterPro" id="IPR006172">
    <property type="entry name" value="DNA-dir_DNA_pol_B"/>
</dbReference>
<keyword evidence="4" id="KW-0548">Nucleotidyltransferase</keyword>
<dbReference type="PANTHER" id="PTHR10322">
    <property type="entry name" value="DNA POLYMERASE CATALYTIC SUBUNIT"/>
    <property type="match status" value="1"/>
</dbReference>
<dbReference type="AlphaFoldDB" id="A0A443SDI2"/>
<dbReference type="EMBL" id="NCKV01003555">
    <property type="protein sequence ID" value="RWS25579.1"/>
    <property type="molecule type" value="Genomic_DNA"/>
</dbReference>
<dbReference type="InterPro" id="IPR006134">
    <property type="entry name" value="DNA-dir_DNA_pol_B_multi_dom"/>
</dbReference>
<dbReference type="GO" id="GO:0003677">
    <property type="term" value="F:DNA binding"/>
    <property type="evidence" value="ECO:0007669"/>
    <property type="project" value="UniProtKB-KW"/>
</dbReference>
<comment type="caution">
    <text evidence="11">The sequence shown here is derived from an EMBL/GenBank/DDBJ whole genome shotgun (WGS) entry which is preliminary data.</text>
</comment>
<evidence type="ECO:0000256" key="4">
    <source>
        <dbReference type="ARBA" id="ARBA00022695"/>
    </source>
</evidence>
<keyword evidence="7" id="KW-0238">DNA-binding</keyword>
<feature type="domain" description="DNA-directed DNA polymerase family B multifunctional" evidence="9">
    <location>
        <begin position="289"/>
        <end position="504"/>
    </location>
</feature>
<dbReference type="GO" id="GO:0003887">
    <property type="term" value="F:DNA-directed DNA polymerase activity"/>
    <property type="evidence" value="ECO:0007669"/>
    <property type="project" value="UniProtKB-KW"/>
</dbReference>
<dbReference type="GO" id="GO:0016787">
    <property type="term" value="F:hydrolase activity"/>
    <property type="evidence" value="ECO:0007669"/>
    <property type="project" value="UniProtKB-KW"/>
</dbReference>
<protein>
    <recommendedName>
        <fullName evidence="2">DNA-directed DNA polymerase</fullName>
        <ecNumber evidence="2">2.7.7.7</ecNumber>
    </recommendedName>
</protein>
<dbReference type="Gene3D" id="2.70.40.10">
    <property type="match status" value="1"/>
</dbReference>
<dbReference type="STRING" id="299467.A0A443SDI2"/>
<dbReference type="CDD" id="cd07557">
    <property type="entry name" value="trimeric_dUTPase"/>
    <property type="match status" value="1"/>
</dbReference>
<comment type="catalytic activity">
    <reaction evidence="8">
        <text>DNA(n) + a 2'-deoxyribonucleoside 5'-triphosphate = DNA(n+1) + diphosphate</text>
        <dbReference type="Rhea" id="RHEA:22508"/>
        <dbReference type="Rhea" id="RHEA-COMP:17339"/>
        <dbReference type="Rhea" id="RHEA-COMP:17340"/>
        <dbReference type="ChEBI" id="CHEBI:33019"/>
        <dbReference type="ChEBI" id="CHEBI:61560"/>
        <dbReference type="ChEBI" id="CHEBI:173112"/>
        <dbReference type="EC" id="2.7.7.7"/>
    </reaction>
</comment>
<evidence type="ECO:0000259" key="9">
    <source>
        <dbReference type="Pfam" id="PF00136"/>
    </source>
</evidence>
<evidence type="ECO:0000256" key="3">
    <source>
        <dbReference type="ARBA" id="ARBA00022679"/>
    </source>
</evidence>
<evidence type="ECO:0000256" key="8">
    <source>
        <dbReference type="ARBA" id="ARBA00049244"/>
    </source>
</evidence>
<keyword evidence="12" id="KW-1185">Reference proteome</keyword>
<dbReference type="InterPro" id="IPR029054">
    <property type="entry name" value="dUTPase-like"/>
</dbReference>
<dbReference type="InterPro" id="IPR033704">
    <property type="entry name" value="dUTPase_trimeric"/>
</dbReference>
<dbReference type="Pfam" id="PF00692">
    <property type="entry name" value="dUTPase"/>
    <property type="match status" value="1"/>
</dbReference>
<dbReference type="InterPro" id="IPR043502">
    <property type="entry name" value="DNA/RNA_pol_sf"/>
</dbReference>
<dbReference type="PANTHER" id="PTHR10322:SF23">
    <property type="entry name" value="DNA POLYMERASE DELTA CATALYTIC SUBUNIT"/>
    <property type="match status" value="1"/>
</dbReference>
<dbReference type="SUPFAM" id="SSF56672">
    <property type="entry name" value="DNA/RNA polymerases"/>
    <property type="match status" value="1"/>
</dbReference>
<accession>A0A443SDI2</accession>
<dbReference type="EC" id="2.7.7.7" evidence="2"/>
<keyword evidence="3" id="KW-0808">Transferase</keyword>
<dbReference type="Gene3D" id="3.90.1600.10">
    <property type="entry name" value="Palm domain of DNA polymerase"/>
    <property type="match status" value="1"/>
</dbReference>
<dbReference type="Pfam" id="PF00136">
    <property type="entry name" value="DNA_pol_B"/>
    <property type="match status" value="1"/>
</dbReference>
<dbReference type="GO" id="GO:0006226">
    <property type="term" value="P:dUMP biosynthetic process"/>
    <property type="evidence" value="ECO:0007669"/>
    <property type="project" value="UniProtKB-UniPathway"/>
</dbReference>